<dbReference type="InterPro" id="IPR005545">
    <property type="entry name" value="YCII"/>
</dbReference>
<protein>
    <submittedName>
        <fullName evidence="3">GTP cyclohydrolase</fullName>
    </submittedName>
</protein>
<gene>
    <name evidence="3" type="ORF">CRV08_13000</name>
</gene>
<dbReference type="Pfam" id="PF03795">
    <property type="entry name" value="YCII"/>
    <property type="match status" value="1"/>
</dbReference>
<sequence length="95" mass="11042">MFIVLLTYIKPLEVVDEYLQSHVEYLKEQYKNNNFIASGRKVPREGGVILSRLDSKEKLEEVLSQDPFNIAGLAKYEIVEFIPSMTSKEFENLKE</sequence>
<dbReference type="AlphaFoldDB" id="A0A4Q0Y839"/>
<dbReference type="InterPro" id="IPR011008">
    <property type="entry name" value="Dimeric_a/b-barrel"/>
</dbReference>
<evidence type="ECO:0000313" key="3">
    <source>
        <dbReference type="EMBL" id="RXJ66390.1"/>
    </source>
</evidence>
<proteinExistence type="inferred from homology"/>
<dbReference type="GO" id="GO:0016787">
    <property type="term" value="F:hydrolase activity"/>
    <property type="evidence" value="ECO:0007669"/>
    <property type="project" value="UniProtKB-KW"/>
</dbReference>
<dbReference type="PANTHER" id="PTHR37828:SF1">
    <property type="entry name" value="YCII-RELATED DOMAIN-CONTAINING PROTEIN"/>
    <property type="match status" value="1"/>
</dbReference>
<keyword evidence="3" id="KW-0378">Hydrolase</keyword>
<dbReference type="PANTHER" id="PTHR37828">
    <property type="entry name" value="GSR2449 PROTEIN"/>
    <property type="match status" value="1"/>
</dbReference>
<evidence type="ECO:0000313" key="4">
    <source>
        <dbReference type="Proteomes" id="UP000290172"/>
    </source>
</evidence>
<organism evidence="3 4">
    <name type="scientific">Halarcobacter ebronensis</name>
    <dbReference type="NCBI Taxonomy" id="1462615"/>
    <lineage>
        <taxon>Bacteria</taxon>
        <taxon>Pseudomonadati</taxon>
        <taxon>Campylobacterota</taxon>
        <taxon>Epsilonproteobacteria</taxon>
        <taxon>Campylobacterales</taxon>
        <taxon>Arcobacteraceae</taxon>
        <taxon>Halarcobacter</taxon>
    </lineage>
</organism>
<dbReference type="Gene3D" id="3.30.70.1060">
    <property type="entry name" value="Dimeric alpha+beta barrel"/>
    <property type="match status" value="1"/>
</dbReference>
<comment type="similarity">
    <text evidence="1">Belongs to the YciI family.</text>
</comment>
<dbReference type="Proteomes" id="UP000290172">
    <property type="component" value="Unassembled WGS sequence"/>
</dbReference>
<evidence type="ECO:0000259" key="2">
    <source>
        <dbReference type="Pfam" id="PF03795"/>
    </source>
</evidence>
<name>A0A4Q0Y839_9BACT</name>
<dbReference type="SUPFAM" id="SSF54909">
    <property type="entry name" value="Dimeric alpha+beta barrel"/>
    <property type="match status" value="1"/>
</dbReference>
<dbReference type="RefSeq" id="WP_128982809.1">
    <property type="nucleotide sequence ID" value="NZ_PDKJ01000015.1"/>
</dbReference>
<feature type="domain" description="YCII-related" evidence="2">
    <location>
        <begin position="1"/>
        <end position="81"/>
    </location>
</feature>
<dbReference type="EMBL" id="PDKJ01000015">
    <property type="protein sequence ID" value="RXJ66390.1"/>
    <property type="molecule type" value="Genomic_DNA"/>
</dbReference>
<evidence type="ECO:0000256" key="1">
    <source>
        <dbReference type="ARBA" id="ARBA00007689"/>
    </source>
</evidence>
<reference evidence="3 4" key="1">
    <citation type="submission" date="2017-10" db="EMBL/GenBank/DDBJ databases">
        <title>Genomics of the genus Arcobacter.</title>
        <authorList>
            <person name="Perez-Cataluna A."/>
            <person name="Figueras M.J."/>
        </authorList>
    </citation>
    <scope>NUCLEOTIDE SEQUENCE [LARGE SCALE GENOMIC DNA]</scope>
    <source>
        <strain evidence="3 4">CECT 8993</strain>
    </source>
</reference>
<accession>A0A4Q0Y839</accession>
<comment type="caution">
    <text evidence="3">The sequence shown here is derived from an EMBL/GenBank/DDBJ whole genome shotgun (WGS) entry which is preliminary data.</text>
</comment>